<name>A0A3D8T9H4_9HELO</name>
<evidence type="ECO:0000256" key="2">
    <source>
        <dbReference type="SAM" id="MobiDB-lite"/>
    </source>
</evidence>
<feature type="coiled-coil region" evidence="1">
    <location>
        <begin position="78"/>
        <end position="131"/>
    </location>
</feature>
<evidence type="ECO:0000313" key="3">
    <source>
        <dbReference type="EMBL" id="RDW95229.1"/>
    </source>
</evidence>
<evidence type="ECO:0000256" key="1">
    <source>
        <dbReference type="SAM" id="Coils"/>
    </source>
</evidence>
<feature type="compositionally biased region" description="Polar residues" evidence="2">
    <location>
        <begin position="277"/>
        <end position="292"/>
    </location>
</feature>
<dbReference type="InterPro" id="IPR021833">
    <property type="entry name" value="DUF3425"/>
</dbReference>
<dbReference type="AlphaFoldDB" id="A0A3D8T9H4"/>
<feature type="region of interest" description="Disordered" evidence="2">
    <location>
        <begin position="1"/>
        <end position="65"/>
    </location>
</feature>
<comment type="caution">
    <text evidence="3">The sequence shown here is derived from an EMBL/GenBank/DDBJ whole genome shotgun (WGS) entry which is preliminary data.</text>
</comment>
<reference evidence="3 4" key="1">
    <citation type="journal article" date="2018" name="IMA Fungus">
        <title>IMA Genome-F 9: Draft genome sequence of Annulohypoxylon stygium, Aspergillus mulundensis, Berkeleyomyces basicola (syn. Thielaviopsis basicola), Ceratocystis smalleyi, two Cercospora beticola strains, Coleophoma cylindrospora, Fusarium fracticaudum, Phialophora cf. hyalina, and Morchella septimelata.</title>
        <authorList>
            <person name="Wingfield B.D."/>
            <person name="Bills G.F."/>
            <person name="Dong Y."/>
            <person name="Huang W."/>
            <person name="Nel W.J."/>
            <person name="Swalarsk-Parry B.S."/>
            <person name="Vaghefi N."/>
            <person name="Wilken P.M."/>
            <person name="An Z."/>
            <person name="de Beer Z.W."/>
            <person name="De Vos L."/>
            <person name="Chen L."/>
            <person name="Duong T.A."/>
            <person name="Gao Y."/>
            <person name="Hammerbacher A."/>
            <person name="Kikkert J.R."/>
            <person name="Li Y."/>
            <person name="Li H."/>
            <person name="Li K."/>
            <person name="Li Q."/>
            <person name="Liu X."/>
            <person name="Ma X."/>
            <person name="Naidoo K."/>
            <person name="Pethybridge S.J."/>
            <person name="Sun J."/>
            <person name="Steenkamp E.T."/>
            <person name="van der Nest M.A."/>
            <person name="van Wyk S."/>
            <person name="Wingfield M.J."/>
            <person name="Xiong C."/>
            <person name="Yue Q."/>
            <person name="Zhang X."/>
        </authorList>
    </citation>
    <scope>NUCLEOTIDE SEQUENCE [LARGE SCALE GENOMIC DNA]</scope>
    <source>
        <strain evidence="3 4">BP5796</strain>
    </source>
</reference>
<dbReference type="CDD" id="cd14688">
    <property type="entry name" value="bZIP_YAP"/>
    <property type="match status" value="1"/>
</dbReference>
<feature type="region of interest" description="Disordered" evidence="2">
    <location>
        <begin position="150"/>
        <end position="209"/>
    </location>
</feature>
<keyword evidence="4" id="KW-1185">Reference proteome</keyword>
<dbReference type="PANTHER" id="PTHR37012:SF2">
    <property type="entry name" value="BZIP DOMAIN-CONTAINING PROTEIN-RELATED"/>
    <property type="match status" value="1"/>
</dbReference>
<dbReference type="OrthoDB" id="4161589at2759"/>
<feature type="compositionally biased region" description="Polar residues" evidence="2">
    <location>
        <begin position="168"/>
        <end position="182"/>
    </location>
</feature>
<proteinExistence type="predicted"/>
<feature type="compositionally biased region" description="Polar residues" evidence="2">
    <location>
        <begin position="152"/>
        <end position="161"/>
    </location>
</feature>
<dbReference type="Proteomes" id="UP000256328">
    <property type="component" value="Unassembled WGS sequence"/>
</dbReference>
<dbReference type="EMBL" id="PDLN01000001">
    <property type="protein sequence ID" value="RDW95229.1"/>
    <property type="molecule type" value="Genomic_DNA"/>
</dbReference>
<sequence length="517" mass="58054">MASPTDPASQSQQHASDQTQSQSHNESFTSEKREASENAAPSPAGSSDNKRRRTAANSSRGVANLTPDQLAKKRANDREAQRAIRERTKNQIESLEREIALLKTTQPYQELQHAIRQKEAVEAENVEIKKRLASVMALIQPIIGHHGLDIPQYTSSPQPYIQNPPRPTSSNRNASTPNSISSPGPGHTPGNAPWQAAPAPIGTDTRGYPPSAAQQIVVQQRHDMTHALDMGPERLALDFLLDGSQRINRIPNGMNDGAQDQEFHHRHSNSDRERHISTPQNHHYNAPAQTSERAPYEAPVRNCQPTCPLDSILLDFLQERQQQAADGVETPKLVGPAYPSVSSLLNPSRSALSHPLSKVFTDILGTFPDLSTLPEKVAVLYIMFLIMRWQIAPTQENYDRLPDWVTPRASQLFSPHPAWIDHLPFPHMRDRLVRDYSCHEYEFENFFIPFTTTLSLNWPYEPTDTLLSSPDTDELMINPIFERHLRNLENWSLGPAFAKTFPGLEGTYRLKSAGDRR</sequence>
<accession>A0A3D8T9H4</accession>
<protein>
    <recommendedName>
        <fullName evidence="5">BZIP transcription factor</fullName>
    </recommendedName>
</protein>
<feature type="compositionally biased region" description="Polar residues" evidence="2">
    <location>
        <begin position="1"/>
        <end position="28"/>
    </location>
</feature>
<organism evidence="3 4">
    <name type="scientific">Coleophoma crateriformis</name>
    <dbReference type="NCBI Taxonomy" id="565419"/>
    <lineage>
        <taxon>Eukaryota</taxon>
        <taxon>Fungi</taxon>
        <taxon>Dikarya</taxon>
        <taxon>Ascomycota</taxon>
        <taxon>Pezizomycotina</taxon>
        <taxon>Leotiomycetes</taxon>
        <taxon>Helotiales</taxon>
        <taxon>Dermateaceae</taxon>
        <taxon>Coleophoma</taxon>
    </lineage>
</organism>
<keyword evidence="1" id="KW-0175">Coiled coil</keyword>
<evidence type="ECO:0000313" key="4">
    <source>
        <dbReference type="Proteomes" id="UP000256328"/>
    </source>
</evidence>
<gene>
    <name evidence="3" type="ORF">BP5796_00992</name>
</gene>
<dbReference type="Gene3D" id="1.20.5.170">
    <property type="match status" value="1"/>
</dbReference>
<feature type="region of interest" description="Disordered" evidence="2">
    <location>
        <begin position="254"/>
        <end position="292"/>
    </location>
</feature>
<dbReference type="PANTHER" id="PTHR37012">
    <property type="entry name" value="B-ZIP TRANSCRIPTION FACTOR (EUROFUNG)-RELATED"/>
    <property type="match status" value="1"/>
</dbReference>
<dbReference type="Pfam" id="PF11905">
    <property type="entry name" value="DUF3425"/>
    <property type="match status" value="1"/>
</dbReference>
<evidence type="ECO:0008006" key="5">
    <source>
        <dbReference type="Google" id="ProtNLM"/>
    </source>
</evidence>